<gene>
    <name evidence="2" type="ORF">KDW95_14810</name>
</gene>
<evidence type="ECO:0008006" key="4">
    <source>
        <dbReference type="Google" id="ProtNLM"/>
    </source>
</evidence>
<organism evidence="2 3">
    <name type="scientific">Marinobacterium rhizophilum</name>
    <dbReference type="NCBI Taxonomy" id="420402"/>
    <lineage>
        <taxon>Bacteria</taxon>
        <taxon>Pseudomonadati</taxon>
        <taxon>Pseudomonadota</taxon>
        <taxon>Gammaproteobacteria</taxon>
        <taxon>Oceanospirillales</taxon>
        <taxon>Oceanospirillaceae</taxon>
        <taxon>Marinobacterium</taxon>
    </lineage>
</organism>
<name>A0ABY5HDY3_9GAMM</name>
<keyword evidence="1" id="KW-0732">Signal</keyword>
<proteinExistence type="predicted"/>
<evidence type="ECO:0000313" key="3">
    <source>
        <dbReference type="Proteomes" id="UP001058461"/>
    </source>
</evidence>
<sequence>MKPLCRLMLSLSLLVFAALQVHADDAPGGKPVLTLSGSISQTNSENGYVFDMAMLEQLPQYSFVTSTPWFPQPHKFSGPLMRDILTKVGATGETLTAIALNDYKVSIPMDNSTRFNLIVATHKDDKFMTVREKGPLFVLYPFDSDSETQSQVYYDRSIWQLKAIHID</sequence>
<dbReference type="SUPFAM" id="SSF56524">
    <property type="entry name" value="Oxidoreductase molybdopterin-binding domain"/>
    <property type="match status" value="1"/>
</dbReference>
<dbReference type="RefSeq" id="WP_255852606.1">
    <property type="nucleotide sequence ID" value="NZ_CP073347.1"/>
</dbReference>
<feature type="signal peptide" evidence="1">
    <location>
        <begin position="1"/>
        <end position="23"/>
    </location>
</feature>
<protein>
    <recommendedName>
        <fullName evidence="4">Oxidoreductase molybdopterin-binding domain-containing protein</fullName>
    </recommendedName>
</protein>
<dbReference type="EMBL" id="CP073347">
    <property type="protein sequence ID" value="UTW10558.1"/>
    <property type="molecule type" value="Genomic_DNA"/>
</dbReference>
<keyword evidence="3" id="KW-1185">Reference proteome</keyword>
<dbReference type="InterPro" id="IPR036374">
    <property type="entry name" value="OxRdtase_Mopterin-bd_sf"/>
</dbReference>
<reference evidence="2" key="1">
    <citation type="submission" date="2021-04" db="EMBL/GenBank/DDBJ databases">
        <title>Oceanospirillales bacteria with DddD are important DMSP degraders in coastal seawater.</title>
        <authorList>
            <person name="Liu J."/>
        </authorList>
    </citation>
    <scope>NUCLEOTIDE SEQUENCE</scope>
    <source>
        <strain evidence="2">D13-1</strain>
    </source>
</reference>
<evidence type="ECO:0000256" key="1">
    <source>
        <dbReference type="SAM" id="SignalP"/>
    </source>
</evidence>
<feature type="chain" id="PRO_5046840197" description="Oxidoreductase molybdopterin-binding domain-containing protein" evidence="1">
    <location>
        <begin position="24"/>
        <end position="167"/>
    </location>
</feature>
<accession>A0ABY5HDY3</accession>
<dbReference type="Proteomes" id="UP001058461">
    <property type="component" value="Chromosome"/>
</dbReference>
<evidence type="ECO:0000313" key="2">
    <source>
        <dbReference type="EMBL" id="UTW10558.1"/>
    </source>
</evidence>